<evidence type="ECO:0000256" key="16">
    <source>
        <dbReference type="ARBA" id="ARBA00034104"/>
    </source>
</evidence>
<evidence type="ECO:0000256" key="12">
    <source>
        <dbReference type="ARBA" id="ARBA00023180"/>
    </source>
</evidence>
<evidence type="ECO:0000256" key="5">
    <source>
        <dbReference type="ARBA" id="ARBA00022729"/>
    </source>
</evidence>
<feature type="compositionally biased region" description="Low complexity" evidence="17">
    <location>
        <begin position="1396"/>
        <end position="1415"/>
    </location>
</feature>
<evidence type="ECO:0000256" key="10">
    <source>
        <dbReference type="ARBA" id="ARBA00023157"/>
    </source>
</evidence>
<keyword evidence="10" id="KW-1015">Disulfide bond</keyword>
<keyword evidence="5 19" id="KW-0732">Signal</keyword>
<keyword evidence="4 18" id="KW-0812">Transmembrane</keyword>
<feature type="compositionally biased region" description="Basic and acidic residues" evidence="17">
    <location>
        <begin position="1337"/>
        <end position="1350"/>
    </location>
</feature>
<feature type="compositionally biased region" description="Basic and acidic residues" evidence="17">
    <location>
        <begin position="997"/>
        <end position="1007"/>
    </location>
</feature>
<feature type="compositionally biased region" description="Polar residues" evidence="17">
    <location>
        <begin position="1221"/>
        <end position="1232"/>
    </location>
</feature>
<feature type="compositionally biased region" description="Pro residues" evidence="17">
    <location>
        <begin position="69"/>
        <end position="84"/>
    </location>
</feature>
<feature type="region of interest" description="Disordered" evidence="17">
    <location>
        <begin position="1210"/>
        <end position="1244"/>
    </location>
</feature>
<feature type="transmembrane region" description="Helical" evidence="18">
    <location>
        <begin position="620"/>
        <end position="638"/>
    </location>
</feature>
<name>A0AAV7B309_ENGPU</name>
<feature type="region of interest" description="Disordered" evidence="17">
    <location>
        <begin position="35"/>
        <end position="107"/>
    </location>
</feature>
<dbReference type="GO" id="GO:0045211">
    <property type="term" value="C:postsynaptic membrane"/>
    <property type="evidence" value="ECO:0007669"/>
    <property type="project" value="UniProtKB-SubCell"/>
</dbReference>
<feature type="compositionally biased region" description="Basic residues" evidence="17">
    <location>
        <begin position="747"/>
        <end position="757"/>
    </location>
</feature>
<keyword evidence="8" id="KW-0297">G-protein coupled receptor</keyword>
<evidence type="ECO:0000256" key="3">
    <source>
        <dbReference type="ARBA" id="ARBA00022475"/>
    </source>
</evidence>
<proteinExistence type="inferred from homology"/>
<feature type="domain" description="G-protein coupled receptors family 3 profile" evidence="20">
    <location>
        <begin position="424"/>
        <end position="674"/>
    </location>
</feature>
<gene>
    <name evidence="21" type="ORF">GDO81_013132</name>
</gene>
<evidence type="ECO:0000313" key="21">
    <source>
        <dbReference type="EMBL" id="KAG8566181.1"/>
    </source>
</evidence>
<dbReference type="EMBL" id="WNYA01000006">
    <property type="protein sequence ID" value="KAG8566181.1"/>
    <property type="molecule type" value="Genomic_DNA"/>
</dbReference>
<evidence type="ECO:0000256" key="19">
    <source>
        <dbReference type="SAM" id="SignalP"/>
    </source>
</evidence>
<protein>
    <recommendedName>
        <fullName evidence="20">G-protein coupled receptors family 3 profile domain-containing protein</fullName>
    </recommendedName>
</protein>
<accession>A0AAV7B309</accession>
<evidence type="ECO:0000256" key="18">
    <source>
        <dbReference type="SAM" id="Phobius"/>
    </source>
</evidence>
<feature type="region of interest" description="Disordered" evidence="17">
    <location>
        <begin position="903"/>
        <end position="933"/>
    </location>
</feature>
<feature type="transmembrane region" description="Helical" evidence="18">
    <location>
        <begin position="422"/>
        <end position="447"/>
    </location>
</feature>
<keyword evidence="9 18" id="KW-0472">Membrane</keyword>
<feature type="compositionally biased region" description="Polar residues" evidence="17">
    <location>
        <begin position="1122"/>
        <end position="1140"/>
    </location>
</feature>
<keyword evidence="12" id="KW-0325">Glycoprotein</keyword>
<feature type="transmembrane region" description="Helical" evidence="18">
    <location>
        <begin position="494"/>
        <end position="513"/>
    </location>
</feature>
<keyword evidence="3" id="KW-1003">Cell membrane</keyword>
<dbReference type="PANTHER" id="PTHR32546">
    <property type="entry name" value="G-PROTEIN COUPLED RECEPTOR 158-RELATED"/>
    <property type="match status" value="1"/>
</dbReference>
<dbReference type="Pfam" id="PF00003">
    <property type="entry name" value="7tm_3"/>
    <property type="match status" value="1"/>
</dbReference>
<feature type="compositionally biased region" description="Basic and acidic residues" evidence="17">
    <location>
        <begin position="820"/>
        <end position="830"/>
    </location>
</feature>
<dbReference type="GO" id="GO:0004930">
    <property type="term" value="F:G protein-coupled receptor activity"/>
    <property type="evidence" value="ECO:0007669"/>
    <property type="project" value="UniProtKB-KW"/>
</dbReference>
<feature type="transmembrane region" description="Helical" evidence="18">
    <location>
        <begin position="650"/>
        <end position="672"/>
    </location>
</feature>
<evidence type="ECO:0000313" key="22">
    <source>
        <dbReference type="Proteomes" id="UP000824782"/>
    </source>
</evidence>
<feature type="signal peptide" evidence="19">
    <location>
        <begin position="1"/>
        <end position="20"/>
    </location>
</feature>
<evidence type="ECO:0000256" key="7">
    <source>
        <dbReference type="ARBA" id="ARBA00023018"/>
    </source>
</evidence>
<evidence type="ECO:0000259" key="20">
    <source>
        <dbReference type="PROSITE" id="PS50259"/>
    </source>
</evidence>
<keyword evidence="7" id="KW-0770">Synapse</keyword>
<keyword evidence="6 18" id="KW-1133">Transmembrane helix</keyword>
<dbReference type="Pfam" id="PF22572">
    <property type="entry name" value="GPR158_179_EC"/>
    <property type="match status" value="1"/>
</dbReference>
<feature type="transmembrane region" description="Helical" evidence="18">
    <location>
        <begin position="459"/>
        <end position="482"/>
    </location>
</feature>
<feature type="compositionally biased region" description="Polar residues" evidence="17">
    <location>
        <begin position="1460"/>
        <end position="1470"/>
    </location>
</feature>
<dbReference type="GO" id="GO:0043005">
    <property type="term" value="C:neuron projection"/>
    <property type="evidence" value="ECO:0007669"/>
    <property type="project" value="UniProtKB-SubCell"/>
</dbReference>
<keyword evidence="15" id="KW-0966">Cell projection</keyword>
<comment type="caution">
    <text evidence="21">The sequence shown here is derived from an EMBL/GenBank/DDBJ whole genome shotgun (WGS) entry which is preliminary data.</text>
</comment>
<evidence type="ECO:0000256" key="15">
    <source>
        <dbReference type="ARBA" id="ARBA00023273"/>
    </source>
</evidence>
<dbReference type="InterPro" id="IPR017978">
    <property type="entry name" value="GPCR_3_C"/>
</dbReference>
<evidence type="ECO:0000256" key="8">
    <source>
        <dbReference type="ARBA" id="ARBA00023040"/>
    </source>
</evidence>
<evidence type="ECO:0000256" key="13">
    <source>
        <dbReference type="ARBA" id="ARBA00023224"/>
    </source>
</evidence>
<evidence type="ECO:0000256" key="11">
    <source>
        <dbReference type="ARBA" id="ARBA00023170"/>
    </source>
</evidence>
<comment type="subcellular location">
    <subcellularLocation>
        <location evidence="1">Cell projection</location>
        <location evidence="1">Neuron projection</location>
    </subcellularLocation>
    <subcellularLocation>
        <location evidence="16">Postsynaptic cell membrane</location>
        <topology evidence="16">Multi-pass membrane protein</topology>
    </subcellularLocation>
</comment>
<dbReference type="PANTHER" id="PTHR32546:SF7">
    <property type="entry name" value="G-PROTEIN COUPLED RECEPTOR 179-RELATED"/>
    <property type="match status" value="1"/>
</dbReference>
<feature type="region of interest" description="Disordered" evidence="17">
    <location>
        <begin position="737"/>
        <end position="846"/>
    </location>
</feature>
<dbReference type="SUPFAM" id="SSF57184">
    <property type="entry name" value="Growth factor receptor domain"/>
    <property type="match status" value="1"/>
</dbReference>
<keyword evidence="13" id="KW-0807">Transducer</keyword>
<dbReference type="InterPro" id="IPR043458">
    <property type="entry name" value="GPR158/179"/>
</dbReference>
<evidence type="ECO:0000256" key="6">
    <source>
        <dbReference type="ARBA" id="ARBA00022989"/>
    </source>
</evidence>
<comment type="similarity">
    <text evidence="2">Belongs to the G-protein coupled receptor 3 family.</text>
</comment>
<sequence length="1521" mass="169815">MAVLWWALLWCHHAQHFLHANEDFPSPSWNYAIDEWTPTPSPPPTPTSSSPVPTPSVPVSFTILADSSPTPPVSYSPPFSPSPTLPTQTTPFEPSTPDPDQPDEEGKKAATQFLHSGDLLSLSEANCSRRFELTDLQGSPPETLFHHVRRPLDYLLHATNFLNMIFQASDMRESSIKEDMEWYHALVRSLAGGDQHIHKAMLSFTAHPMSSKPQLLLQATKVGHEILLRDLSLSLHRVRHRMDLGNWSTFQSNPSLTKAILLNDLQSLETPKWSRGDSYIVDPSHVQWSKPFLECEGGRFVQGWMVSLFTAFYGLKPDLSPEFKGTLHVDVRLLSLGIDQCSRGSSWFANTHSCDENSTQCISDERDGSILGRYRCVCQPGYYRRQPEGSDNSYLGATSCLPCSKGCATCVDSSPCMVKEDWALRVTVLSLQAAGMLGVFLSMLVSYNFRESKRIRASGLLLLETILFGSLLLYFPVFIVYFKPGVFRCMALRWVRLLGFCIVYGTIVLKLYRVMKVFLSRTAQRVPYMTSVRLLRMLCIILVVCIWFLVGWTVGTLENLQRGVPVVIRTQTQEGLIFYTCDYDRWDYMMSLAELLFLCWGSYLCYGARTVPSAFHEPRYMGLAIHNEMLISTAFHILRFVMVPSLHPDWTLLLFFIHTHGTVTMTLTLMFVPKFLHAGGPPREEIAEVYEDELDLRRSRSNLNSSITSAWSEHSLDPDDIRDELKKLYAQLEVHKTKKMTLNNPHLQKKRSSRRGLGRSIIRRITEMPDSASKQSGREEREGSPGSTGGQRRRQQDSSSMKLREESLRQRVLSLRKSHSTYDHMQESKDSGATSPRLESSARDASLRDSLMRRNLARNVSLRSRGDSLRQAPLVCKSLSAHNLLADKKPLSVQPGILQKSHSMMGSARGKGPLTDVPTERTMEGSRNPLLGGSFDRAEVCPWEVQDLPTQSENRSQKHVTYAPGKCSSLDSSHSSGKPRVKKGEVSGKHHSLGSNEEPRSPEESHRCGKQNENGCTSPLTIRPGTVQSEEGTVSKETGLETTGTGVKKSEPVETTRPPYKNTLKSLVLAVRAFKGTAVIRENRERLKQVADTGPADTNKKLLEDVCPWEAESNYMVEKTQKSPASSMAENKGPNFSSPKPNKHIDTNMRQEEKYSTPKGSKHTPPASRLERMSQLREAVCPWESMEGPRDAPQKSNSVESKRIEICPWESTDSEGPGGALSQSGSNLSFHSPSADGKKSHNENIWEGEEKNTRMGICPWEGRETGSVRTQICPWEANDEILEMGGISGSKLALKLEVLGKQRDAVCPWESEESGGSPGVLSQSQGKTFDGCPVKSKTSDSLDLEARRGEICPWESLDSEGTPATMSQSQSHSWEPPSKATDETSGWESSQASRPSKSQLVKSQSKQDSLSSWSSEDPRPLTKTISKSESRIGDLYASDTNAKHDRRYHYSLVERKRCPDQQQSSVTNALDTKRQTMEAAGGDKSSKLADICPWEVAEESTDVSEAEASVSKADVCPWDFP</sequence>
<feature type="region of interest" description="Disordered" evidence="17">
    <location>
        <begin position="1456"/>
        <end position="1486"/>
    </location>
</feature>
<keyword evidence="11" id="KW-0675">Receptor</keyword>
<feature type="compositionally biased region" description="Polar residues" evidence="17">
    <location>
        <begin position="1362"/>
        <end position="1373"/>
    </location>
</feature>
<reference evidence="21" key="1">
    <citation type="thesis" date="2020" institute="ProQuest LLC" country="789 East Eisenhower Parkway, Ann Arbor, MI, USA">
        <title>Comparative Genomics and Chromosome Evolution.</title>
        <authorList>
            <person name="Mudd A.B."/>
        </authorList>
    </citation>
    <scope>NUCLEOTIDE SEQUENCE</scope>
    <source>
        <strain evidence="21">237g6f4</strain>
        <tissue evidence="21">Blood</tissue>
    </source>
</reference>
<evidence type="ECO:0000256" key="4">
    <source>
        <dbReference type="ARBA" id="ARBA00022692"/>
    </source>
</evidence>
<evidence type="ECO:0000256" key="9">
    <source>
        <dbReference type="ARBA" id="ARBA00023136"/>
    </source>
</evidence>
<feature type="transmembrane region" description="Helical" evidence="18">
    <location>
        <begin position="534"/>
        <end position="554"/>
    </location>
</feature>
<feature type="chain" id="PRO_5043395127" description="G-protein coupled receptors family 3 profile domain-containing protein" evidence="19">
    <location>
        <begin position="21"/>
        <end position="1521"/>
    </location>
</feature>
<dbReference type="CDD" id="cd15293">
    <property type="entry name" value="7tmC_GPR158-like"/>
    <property type="match status" value="1"/>
</dbReference>
<feature type="compositionally biased region" description="Polar residues" evidence="17">
    <location>
        <begin position="1011"/>
        <end position="1045"/>
    </location>
</feature>
<dbReference type="Proteomes" id="UP000824782">
    <property type="component" value="Unassembled WGS sequence"/>
</dbReference>
<dbReference type="PROSITE" id="PS50259">
    <property type="entry name" value="G_PROTEIN_RECEP_F3_4"/>
    <property type="match status" value="1"/>
</dbReference>
<feature type="region of interest" description="Disordered" evidence="17">
    <location>
        <begin position="1118"/>
        <end position="1172"/>
    </location>
</feature>
<keyword evidence="22" id="KW-1185">Reference proteome</keyword>
<evidence type="ECO:0000256" key="14">
    <source>
        <dbReference type="ARBA" id="ARBA00023257"/>
    </source>
</evidence>
<evidence type="ECO:0000256" key="2">
    <source>
        <dbReference type="ARBA" id="ARBA00007242"/>
    </source>
</evidence>
<feature type="compositionally biased region" description="Basic and acidic residues" evidence="17">
    <location>
        <begin position="1143"/>
        <end position="1156"/>
    </location>
</feature>
<feature type="region of interest" description="Disordered" evidence="17">
    <location>
        <begin position="1309"/>
        <end position="1440"/>
    </location>
</feature>
<dbReference type="CDD" id="cd00054">
    <property type="entry name" value="EGF_CA"/>
    <property type="match status" value="1"/>
</dbReference>
<organism evidence="21 22">
    <name type="scientific">Engystomops pustulosus</name>
    <name type="common">Tungara frog</name>
    <name type="synonym">Physalaemus pustulosus</name>
    <dbReference type="NCBI Taxonomy" id="76066"/>
    <lineage>
        <taxon>Eukaryota</taxon>
        <taxon>Metazoa</taxon>
        <taxon>Chordata</taxon>
        <taxon>Craniata</taxon>
        <taxon>Vertebrata</taxon>
        <taxon>Euteleostomi</taxon>
        <taxon>Amphibia</taxon>
        <taxon>Batrachia</taxon>
        <taxon>Anura</taxon>
        <taxon>Neobatrachia</taxon>
        <taxon>Hyloidea</taxon>
        <taxon>Leptodactylidae</taxon>
        <taxon>Leiuperinae</taxon>
        <taxon>Engystomops</taxon>
    </lineage>
</organism>
<dbReference type="InterPro" id="IPR054714">
    <property type="entry name" value="GPR158_179_extracellular"/>
</dbReference>
<feature type="compositionally biased region" description="Pro residues" evidence="17">
    <location>
        <begin position="39"/>
        <end position="56"/>
    </location>
</feature>
<feature type="compositionally biased region" description="Basic and acidic residues" evidence="17">
    <location>
        <begin position="1416"/>
        <end position="1432"/>
    </location>
</feature>
<feature type="region of interest" description="Disordered" evidence="17">
    <location>
        <begin position="948"/>
        <end position="1059"/>
    </location>
</feature>
<keyword evidence="14" id="KW-0628">Postsynaptic cell membrane</keyword>
<feature type="compositionally biased region" description="Polar residues" evidence="17">
    <location>
        <begin position="1383"/>
        <end position="1395"/>
    </location>
</feature>
<evidence type="ECO:0000256" key="1">
    <source>
        <dbReference type="ARBA" id="ARBA00004487"/>
    </source>
</evidence>
<evidence type="ECO:0000256" key="17">
    <source>
        <dbReference type="SAM" id="MobiDB-lite"/>
    </source>
</evidence>
<dbReference type="InterPro" id="IPR009030">
    <property type="entry name" value="Growth_fac_rcpt_cys_sf"/>
</dbReference>